<sequence length="202" mass="22745">MANGLKDGIPSSAAHLCIDMQRMFVEDTDWKTPWATRVLPVIVRLCEEKAERTCFTRFIPATRPGEGRGAWRGYWDRWPSMTLEVLGERMTDLALDLQRFSPPAWIVDKTLYSPWTGTDLDPVLRRSGVDTLVITGAETDVCVLATVLGAMDLGYRVVVATDALCSSSDEDHDSLIALYHRRFGQQIETAEVDEILRVWPSK</sequence>
<dbReference type="Gene3D" id="3.40.50.850">
    <property type="entry name" value="Isochorismatase-like"/>
    <property type="match status" value="1"/>
</dbReference>
<name>A0A4Y9S3X0_9CAUL</name>
<dbReference type="OrthoDB" id="9811489at2"/>
<proteinExistence type="predicted"/>
<gene>
    <name evidence="3" type="ORF">EGY25_03175</name>
</gene>
<dbReference type="PANTHER" id="PTHR43540:SF6">
    <property type="entry name" value="ISOCHORISMATASE-LIKE DOMAIN-CONTAINING PROTEIN"/>
    <property type="match status" value="1"/>
</dbReference>
<evidence type="ECO:0000313" key="3">
    <source>
        <dbReference type="EMBL" id="TFW14218.1"/>
    </source>
</evidence>
<keyword evidence="1 3" id="KW-0378">Hydrolase</keyword>
<dbReference type="SUPFAM" id="SSF52499">
    <property type="entry name" value="Isochorismatase-like hydrolases"/>
    <property type="match status" value="1"/>
</dbReference>
<dbReference type="EMBL" id="SPVH01000002">
    <property type="protein sequence ID" value="TFW14218.1"/>
    <property type="molecule type" value="Genomic_DNA"/>
</dbReference>
<dbReference type="GO" id="GO:0016787">
    <property type="term" value="F:hydrolase activity"/>
    <property type="evidence" value="ECO:0007669"/>
    <property type="project" value="UniProtKB-KW"/>
</dbReference>
<dbReference type="Pfam" id="PF00857">
    <property type="entry name" value="Isochorismatase"/>
    <property type="match status" value="1"/>
</dbReference>
<dbReference type="AlphaFoldDB" id="A0A4Y9S3X0"/>
<organism evidence="3 4">
    <name type="scientific">Brevundimonas intermedia</name>
    <dbReference type="NCBI Taxonomy" id="74315"/>
    <lineage>
        <taxon>Bacteria</taxon>
        <taxon>Pseudomonadati</taxon>
        <taxon>Pseudomonadota</taxon>
        <taxon>Alphaproteobacteria</taxon>
        <taxon>Caulobacterales</taxon>
        <taxon>Caulobacteraceae</taxon>
        <taxon>Brevundimonas</taxon>
    </lineage>
</organism>
<comment type="caution">
    <text evidence="3">The sequence shown here is derived from an EMBL/GenBank/DDBJ whole genome shotgun (WGS) entry which is preliminary data.</text>
</comment>
<protein>
    <submittedName>
        <fullName evidence="3">Cysteine hydrolase</fullName>
    </submittedName>
</protein>
<evidence type="ECO:0000259" key="2">
    <source>
        <dbReference type="Pfam" id="PF00857"/>
    </source>
</evidence>
<dbReference type="PANTHER" id="PTHR43540">
    <property type="entry name" value="PEROXYUREIDOACRYLATE/UREIDOACRYLATE AMIDOHYDROLASE-RELATED"/>
    <property type="match status" value="1"/>
</dbReference>
<dbReference type="Proteomes" id="UP000298216">
    <property type="component" value="Unassembled WGS sequence"/>
</dbReference>
<keyword evidence="4" id="KW-1185">Reference proteome</keyword>
<accession>A0A4Y9S3X0</accession>
<feature type="domain" description="Isochorismatase-like" evidence="2">
    <location>
        <begin position="14"/>
        <end position="191"/>
    </location>
</feature>
<dbReference type="InterPro" id="IPR036380">
    <property type="entry name" value="Isochorismatase-like_sf"/>
</dbReference>
<dbReference type="CDD" id="cd00431">
    <property type="entry name" value="cysteine_hydrolases"/>
    <property type="match status" value="1"/>
</dbReference>
<dbReference type="RefSeq" id="WP_135193606.1">
    <property type="nucleotide sequence ID" value="NZ_SPVH01000002.1"/>
</dbReference>
<reference evidence="3 4" key="1">
    <citation type="submission" date="2019-03" db="EMBL/GenBank/DDBJ databases">
        <title>Draft genome of Brevundimonas sp. a heavy metal resistant soil bacteria.</title>
        <authorList>
            <person name="Soto J."/>
        </authorList>
    </citation>
    <scope>NUCLEOTIDE SEQUENCE [LARGE SCALE GENOMIC DNA]</scope>
    <source>
        <strain evidence="3 4">B-10</strain>
    </source>
</reference>
<evidence type="ECO:0000256" key="1">
    <source>
        <dbReference type="ARBA" id="ARBA00022801"/>
    </source>
</evidence>
<evidence type="ECO:0000313" key="4">
    <source>
        <dbReference type="Proteomes" id="UP000298216"/>
    </source>
</evidence>
<dbReference type="InterPro" id="IPR000868">
    <property type="entry name" value="Isochorismatase-like_dom"/>
</dbReference>
<dbReference type="InterPro" id="IPR050272">
    <property type="entry name" value="Isochorismatase-like_hydrls"/>
</dbReference>